<reference evidence="4" key="4">
    <citation type="submission" date="2019-03" db="UniProtKB">
        <authorList>
            <consortium name="EnsemblPlants"/>
        </authorList>
    </citation>
    <scope>IDENTIFICATION</scope>
</reference>
<dbReference type="InterPro" id="IPR058922">
    <property type="entry name" value="WHD_DRP"/>
</dbReference>
<evidence type="ECO:0000256" key="2">
    <source>
        <dbReference type="ARBA" id="ARBA00022821"/>
    </source>
</evidence>
<dbReference type="STRING" id="200361.A0A453JJE9"/>
<dbReference type="InterPro" id="IPR036388">
    <property type="entry name" value="WH-like_DNA-bd_sf"/>
</dbReference>
<dbReference type="EnsemblPlants" id="AET5Gv20080300.2">
    <property type="protein sequence ID" value="AET5Gv20080300.2"/>
    <property type="gene ID" value="AET5Gv20080300"/>
</dbReference>
<dbReference type="PANTHER" id="PTHR23155:SF906">
    <property type="entry name" value="OS08G0205100 PROTEIN"/>
    <property type="match status" value="1"/>
</dbReference>
<keyword evidence="5" id="KW-1185">Reference proteome</keyword>
<dbReference type="Proteomes" id="UP000015105">
    <property type="component" value="Chromosome 5D"/>
</dbReference>
<reference evidence="4" key="5">
    <citation type="journal article" date="2021" name="G3 (Bethesda)">
        <title>Aegilops tauschii genome assembly Aet v5.0 features greater sequence contiguity and improved annotation.</title>
        <authorList>
            <person name="Wang L."/>
            <person name="Zhu T."/>
            <person name="Rodriguez J.C."/>
            <person name="Deal K.R."/>
            <person name="Dubcovsky J."/>
            <person name="McGuire P.E."/>
            <person name="Lux T."/>
            <person name="Spannagl M."/>
            <person name="Mayer K.F.X."/>
            <person name="Baldrich P."/>
            <person name="Meyers B.C."/>
            <person name="Huo N."/>
            <person name="Gu Y.Q."/>
            <person name="Zhou H."/>
            <person name="Devos K.M."/>
            <person name="Bennetzen J.L."/>
            <person name="Unver T."/>
            <person name="Budak H."/>
            <person name="Gulick P.J."/>
            <person name="Galiba G."/>
            <person name="Kalapos B."/>
            <person name="Nelson D.R."/>
            <person name="Li P."/>
            <person name="You F.M."/>
            <person name="Luo M.C."/>
            <person name="Dvorak J."/>
        </authorList>
    </citation>
    <scope>NUCLEOTIDE SEQUENCE [LARGE SCALE GENOMIC DNA]</scope>
    <source>
        <strain evidence="4">cv. AL8/78</strain>
    </source>
</reference>
<dbReference type="Gramene" id="AET5Gv20080300.2">
    <property type="protein sequence ID" value="AET5Gv20080300.2"/>
    <property type="gene ID" value="AET5Gv20080300"/>
</dbReference>
<protein>
    <recommendedName>
        <fullName evidence="3">Disease resistance protein winged helix domain-containing protein</fullName>
    </recommendedName>
</protein>
<name>A0A453JJE9_AEGTS</name>
<feature type="domain" description="Disease resistance protein winged helix" evidence="3">
    <location>
        <begin position="16"/>
        <end position="86"/>
    </location>
</feature>
<reference evidence="4" key="3">
    <citation type="journal article" date="2017" name="Nature">
        <title>Genome sequence of the progenitor of the wheat D genome Aegilops tauschii.</title>
        <authorList>
            <person name="Luo M.C."/>
            <person name="Gu Y.Q."/>
            <person name="Puiu D."/>
            <person name="Wang H."/>
            <person name="Twardziok S.O."/>
            <person name="Deal K.R."/>
            <person name="Huo N."/>
            <person name="Zhu T."/>
            <person name="Wang L."/>
            <person name="Wang Y."/>
            <person name="McGuire P.E."/>
            <person name="Liu S."/>
            <person name="Long H."/>
            <person name="Ramasamy R.K."/>
            <person name="Rodriguez J.C."/>
            <person name="Van S.L."/>
            <person name="Yuan L."/>
            <person name="Wang Z."/>
            <person name="Xia Z."/>
            <person name="Xiao L."/>
            <person name="Anderson O.D."/>
            <person name="Ouyang S."/>
            <person name="Liang Y."/>
            <person name="Zimin A.V."/>
            <person name="Pertea G."/>
            <person name="Qi P."/>
            <person name="Bennetzen J.L."/>
            <person name="Dai X."/>
            <person name="Dawson M.W."/>
            <person name="Muller H.G."/>
            <person name="Kugler K."/>
            <person name="Rivarola-Duarte L."/>
            <person name="Spannagl M."/>
            <person name="Mayer K.F.X."/>
            <person name="Lu F.H."/>
            <person name="Bevan M.W."/>
            <person name="Leroy P."/>
            <person name="Li P."/>
            <person name="You F.M."/>
            <person name="Sun Q."/>
            <person name="Liu Z."/>
            <person name="Lyons E."/>
            <person name="Wicker T."/>
            <person name="Salzberg S.L."/>
            <person name="Devos K.M."/>
            <person name="Dvorak J."/>
        </authorList>
    </citation>
    <scope>NUCLEOTIDE SEQUENCE [LARGE SCALE GENOMIC DNA]</scope>
    <source>
        <strain evidence="4">cv. AL8/78</strain>
    </source>
</reference>
<dbReference type="GO" id="GO:0009626">
    <property type="term" value="P:plant-type hypersensitive response"/>
    <property type="evidence" value="ECO:0007669"/>
    <property type="project" value="UniProtKB-ARBA"/>
</dbReference>
<dbReference type="GO" id="GO:0002758">
    <property type="term" value="P:innate immune response-activating signaling pathway"/>
    <property type="evidence" value="ECO:0007669"/>
    <property type="project" value="UniProtKB-ARBA"/>
</dbReference>
<organism evidence="4 5">
    <name type="scientific">Aegilops tauschii subsp. strangulata</name>
    <name type="common">Goatgrass</name>
    <dbReference type="NCBI Taxonomy" id="200361"/>
    <lineage>
        <taxon>Eukaryota</taxon>
        <taxon>Viridiplantae</taxon>
        <taxon>Streptophyta</taxon>
        <taxon>Embryophyta</taxon>
        <taxon>Tracheophyta</taxon>
        <taxon>Spermatophyta</taxon>
        <taxon>Magnoliopsida</taxon>
        <taxon>Liliopsida</taxon>
        <taxon>Poales</taxon>
        <taxon>Poaceae</taxon>
        <taxon>BOP clade</taxon>
        <taxon>Pooideae</taxon>
        <taxon>Triticodae</taxon>
        <taxon>Triticeae</taxon>
        <taxon>Triticinae</taxon>
        <taxon>Aegilops</taxon>
    </lineage>
</organism>
<dbReference type="Pfam" id="PF23559">
    <property type="entry name" value="WHD_DRP"/>
    <property type="match status" value="1"/>
</dbReference>
<dbReference type="AlphaFoldDB" id="A0A453JJE9"/>
<dbReference type="GO" id="GO:0042742">
    <property type="term" value="P:defense response to bacterium"/>
    <property type="evidence" value="ECO:0007669"/>
    <property type="project" value="UniProtKB-ARBA"/>
</dbReference>
<keyword evidence="2" id="KW-0611">Plant defense</keyword>
<keyword evidence="1" id="KW-0677">Repeat</keyword>
<dbReference type="PANTHER" id="PTHR23155">
    <property type="entry name" value="DISEASE RESISTANCE PROTEIN RP"/>
    <property type="match status" value="1"/>
</dbReference>
<proteinExistence type="predicted"/>
<reference evidence="5" key="1">
    <citation type="journal article" date="2014" name="Science">
        <title>Ancient hybridizations among the ancestral genomes of bread wheat.</title>
        <authorList>
            <consortium name="International Wheat Genome Sequencing Consortium,"/>
            <person name="Marcussen T."/>
            <person name="Sandve S.R."/>
            <person name="Heier L."/>
            <person name="Spannagl M."/>
            <person name="Pfeifer M."/>
            <person name="Jakobsen K.S."/>
            <person name="Wulff B.B."/>
            <person name="Steuernagel B."/>
            <person name="Mayer K.F."/>
            <person name="Olsen O.A."/>
        </authorList>
    </citation>
    <scope>NUCLEOTIDE SEQUENCE [LARGE SCALE GENOMIC DNA]</scope>
    <source>
        <strain evidence="5">cv. AL8/78</strain>
    </source>
</reference>
<evidence type="ECO:0000313" key="4">
    <source>
        <dbReference type="EnsemblPlants" id="AET5Gv20080300.2"/>
    </source>
</evidence>
<sequence>MHLPVYLWPCFLYLGMYPEDREIKRNDLVRQWIAEGFVCSLHIVDLDDVAESYLNELVNRSLFQPVKTYHGKVLSCRVHDMMLDLILSHSEKDNFISVAYNYEDVVRSCSSEYKVPRLSLQSGVGGAKSEALATSMSQVRSSARFRES</sequence>
<evidence type="ECO:0000256" key="1">
    <source>
        <dbReference type="ARBA" id="ARBA00022737"/>
    </source>
</evidence>
<evidence type="ECO:0000313" key="5">
    <source>
        <dbReference type="Proteomes" id="UP000015105"/>
    </source>
</evidence>
<dbReference type="InterPro" id="IPR044974">
    <property type="entry name" value="Disease_R_plants"/>
</dbReference>
<dbReference type="FunFam" id="1.10.10.10:FF:000322">
    <property type="entry name" value="Probable disease resistance protein At1g63360"/>
    <property type="match status" value="1"/>
</dbReference>
<evidence type="ECO:0000259" key="3">
    <source>
        <dbReference type="Pfam" id="PF23559"/>
    </source>
</evidence>
<reference evidence="5" key="2">
    <citation type="journal article" date="2017" name="Nat. Plants">
        <title>The Aegilops tauschii genome reveals multiple impacts of transposons.</title>
        <authorList>
            <person name="Zhao G."/>
            <person name="Zou C."/>
            <person name="Li K."/>
            <person name="Wang K."/>
            <person name="Li T."/>
            <person name="Gao L."/>
            <person name="Zhang X."/>
            <person name="Wang H."/>
            <person name="Yang Z."/>
            <person name="Liu X."/>
            <person name="Jiang W."/>
            <person name="Mao L."/>
            <person name="Kong X."/>
            <person name="Jiao Y."/>
            <person name="Jia J."/>
        </authorList>
    </citation>
    <scope>NUCLEOTIDE SEQUENCE [LARGE SCALE GENOMIC DNA]</scope>
    <source>
        <strain evidence="5">cv. AL8/78</strain>
    </source>
</reference>
<accession>A0A453JJE9</accession>
<dbReference type="Gene3D" id="1.10.10.10">
    <property type="entry name" value="Winged helix-like DNA-binding domain superfamily/Winged helix DNA-binding domain"/>
    <property type="match status" value="1"/>
</dbReference>